<proteinExistence type="predicted"/>
<dbReference type="EMBL" id="DS999641">
    <property type="protein sequence ID" value="EFE65072.2"/>
    <property type="molecule type" value="Genomic_DNA"/>
</dbReference>
<evidence type="ECO:0000256" key="2">
    <source>
        <dbReference type="SAM" id="SignalP"/>
    </source>
</evidence>
<reference evidence="4" key="1">
    <citation type="submission" date="2008-12" db="EMBL/GenBank/DDBJ databases">
        <title>Annotation of Streptomyces ghanaensis ATCC 14672.</title>
        <authorList>
            <consortium name="The Broad Institute Genome Sequencing Platform"/>
            <consortium name="Broad Institute Microbial Sequencing Center"/>
            <person name="Fischbach M."/>
            <person name="Ward D."/>
            <person name="Young S."/>
            <person name="Kodira C.D."/>
            <person name="Zeng Q."/>
            <person name="Koehrsen M."/>
            <person name="Godfrey P."/>
            <person name="Alvarado L."/>
            <person name="Berlin A.M."/>
            <person name="Borenstein D."/>
            <person name="Chen Z."/>
            <person name="Engels R."/>
            <person name="Freedman E."/>
            <person name="Gellesch M."/>
            <person name="Goldberg J."/>
            <person name="Griggs A."/>
            <person name="Gujja S."/>
            <person name="Heiman D.I."/>
            <person name="Hepburn T.A."/>
            <person name="Howarth C."/>
            <person name="Jen D."/>
            <person name="Larson L."/>
            <person name="Lewis B."/>
            <person name="Mehta T."/>
            <person name="Park D."/>
            <person name="Pearson M."/>
            <person name="Roberts A."/>
            <person name="Saif S."/>
            <person name="Shea T.D."/>
            <person name="Shenoy N."/>
            <person name="Sisk P."/>
            <person name="Stolte C."/>
            <person name="Sykes S.N."/>
            <person name="Walk T."/>
            <person name="White J."/>
            <person name="Yandava C."/>
            <person name="Straight P."/>
            <person name="Clardy J."/>
            <person name="Hung D."/>
            <person name="Kolter R."/>
            <person name="Mekalanos J."/>
            <person name="Walker S."/>
            <person name="Walsh C.T."/>
            <person name="Wieland B.L.C."/>
            <person name="Ilzarbe M."/>
            <person name="Galagan J."/>
            <person name="Nusbaum C."/>
            <person name="Birren B."/>
        </authorList>
    </citation>
    <scope>NUCLEOTIDE SEQUENCE [LARGE SCALE GENOMIC DNA]</scope>
    <source>
        <strain evidence="4">ATCC 14672 / DSM 40746 / JCM 4963 / KCTC 9882 / NRRL B-12104 / FH 1290</strain>
    </source>
</reference>
<sequence>MPHDVRATEGLMIPLAAVRRTVSALALAALAGAALVSPAHAQEEPLPVSVTGPDRVNLSLQPEPGEPGEPGEPQIELGLRAPGEPVPDEDGITWPIHTGEYTVTVDASSLAGVAAVDFSRLGGWRGCSVDGLVATCSRDEIYAGRDYNDLGGIRLDATDESAAGDFGTIEITAAGEGLAFTGHTVDVLVGGPELLMKRLTEPEGFRAGDTFRAPLGFRNAGGLGGDGVVLRIFGSRGLSFPSAFGNCWYDPRDPDDVFGRSTALCVFDGEFAGGTAYGLSAPFPIETAGFALHDVMSYGFSAVPAEQARELLAEGDYRAGDGPELELVRVPDADPADYTRYAETDFPTTNTFDLDLTGERLRARKGSTVSVDIGFTNHGPAWLALLRSGGEPIGFWVDLPPGTTATTVPESCRPGWEGAEGDYLCFIDTPILEDASRTFTFGLRVDEVIKNATGRAFFAYTMPNEGNPANDSGTIVLNPTGEH</sequence>
<protein>
    <submittedName>
        <fullName evidence="3">Uncharacterized protein</fullName>
    </submittedName>
</protein>
<feature type="chain" id="PRO_5003080276" evidence="2">
    <location>
        <begin position="42"/>
        <end position="483"/>
    </location>
</feature>
<feature type="signal peptide" evidence="2">
    <location>
        <begin position="1"/>
        <end position="41"/>
    </location>
</feature>
<organism evidence="3 4">
    <name type="scientific">Streptomyces viridosporus (strain ATCC 14672 / DSM 40746 / JCM 4963 / KCTC 9882 / NRRL B-12104 / FH 1290)</name>
    <name type="common">Streptomyces ghanaensis</name>
    <dbReference type="NCBI Taxonomy" id="566461"/>
    <lineage>
        <taxon>Bacteria</taxon>
        <taxon>Bacillati</taxon>
        <taxon>Actinomycetota</taxon>
        <taxon>Actinomycetes</taxon>
        <taxon>Kitasatosporales</taxon>
        <taxon>Streptomycetaceae</taxon>
        <taxon>Streptomyces</taxon>
    </lineage>
</organism>
<evidence type="ECO:0000313" key="3">
    <source>
        <dbReference type="EMBL" id="EFE65072.2"/>
    </source>
</evidence>
<dbReference type="Proteomes" id="UP000003824">
    <property type="component" value="Unassembled WGS sequence"/>
</dbReference>
<evidence type="ECO:0000256" key="1">
    <source>
        <dbReference type="SAM" id="MobiDB-lite"/>
    </source>
</evidence>
<name>D5ZVS7_STRV1</name>
<keyword evidence="2" id="KW-0732">Signal</keyword>
<evidence type="ECO:0000313" key="4">
    <source>
        <dbReference type="Proteomes" id="UP000003824"/>
    </source>
</evidence>
<feature type="region of interest" description="Disordered" evidence="1">
    <location>
        <begin position="45"/>
        <end position="74"/>
    </location>
</feature>
<dbReference type="eggNOG" id="ENOG503426H">
    <property type="taxonomic scope" value="Bacteria"/>
</dbReference>
<gene>
    <name evidence="3" type="ORF">SSFG_00326</name>
</gene>
<dbReference type="AlphaFoldDB" id="D5ZVS7"/>
<accession>D5ZVS7</accession>